<keyword evidence="1" id="KW-0547">Nucleotide-binding</keyword>
<dbReference type="AlphaFoldDB" id="A0A0G0ZCM9"/>
<evidence type="ECO:0000259" key="2">
    <source>
        <dbReference type="PROSITE" id="PS50975"/>
    </source>
</evidence>
<sequence>MGNIDWRNKFDTPIFFVTPDVKRGLGLEDVFPDFHIIVSVWDELIPVLRRKGVSIFCLEEIRPNNSLIMNSGQLLEEKAVLDYIKKESASAVSQIAFFKPSAKLDEIIKMKGFRKVGNDSLTNRYFENKVNMPTVLRGLAEYLLPGKIKRMAGFSFKEEAERFSLPLVVQFGFGWAGKNTYFIEKEDEFNLLKKRFPHTLAKVTSEIKAITVLNNCCLYHGQVLISPPALQINGFSLLSQNKAATCGRQWPAVLPDIRMEKEIKDISFRVGDIMNKNGFRGFFGLDFLIEENSGKIYLTEINPRLTASSSFFTYLEKATDRLPLLAYHYAEFSSVDLPLMTENGKDEIAGSQLSLRNRETFTKIKLPQNFGIYGFQDNKWRIKRADYNWKEIEKGEIIYFPQKRKLPESELARIETKMPAVSSSYRLAPWVDNLFSLNL</sequence>
<dbReference type="Gene3D" id="3.30.470.20">
    <property type="entry name" value="ATP-grasp fold, B domain"/>
    <property type="match status" value="1"/>
</dbReference>
<evidence type="ECO:0000313" key="3">
    <source>
        <dbReference type="EMBL" id="KKS46457.1"/>
    </source>
</evidence>
<dbReference type="SUPFAM" id="SSF56059">
    <property type="entry name" value="Glutathione synthetase ATP-binding domain-like"/>
    <property type="match status" value="1"/>
</dbReference>
<dbReference type="Proteomes" id="UP000034320">
    <property type="component" value="Unassembled WGS sequence"/>
</dbReference>
<protein>
    <recommendedName>
        <fullName evidence="2">ATP-grasp domain-containing protein</fullName>
    </recommendedName>
</protein>
<accession>A0A0G0ZCM9</accession>
<organism evidence="3 4">
    <name type="scientific">Candidatus Gottesmanbacteria bacterium GW2011_GWA2_42_18</name>
    <dbReference type="NCBI Taxonomy" id="1618442"/>
    <lineage>
        <taxon>Bacteria</taxon>
        <taxon>Candidatus Gottesmaniibacteriota</taxon>
    </lineage>
</organism>
<dbReference type="EMBL" id="LCDD01000017">
    <property type="protein sequence ID" value="KKS46457.1"/>
    <property type="molecule type" value="Genomic_DNA"/>
</dbReference>
<proteinExistence type="predicted"/>
<dbReference type="InterPro" id="IPR011761">
    <property type="entry name" value="ATP-grasp"/>
</dbReference>
<name>A0A0G0ZCM9_9BACT</name>
<reference evidence="3 4" key="1">
    <citation type="journal article" date="2015" name="Nature">
        <title>rRNA introns, odd ribosomes, and small enigmatic genomes across a large radiation of phyla.</title>
        <authorList>
            <person name="Brown C.T."/>
            <person name="Hug L.A."/>
            <person name="Thomas B.C."/>
            <person name="Sharon I."/>
            <person name="Castelle C.J."/>
            <person name="Singh A."/>
            <person name="Wilkins M.J."/>
            <person name="Williams K.H."/>
            <person name="Banfield J.F."/>
        </authorList>
    </citation>
    <scope>NUCLEOTIDE SEQUENCE [LARGE SCALE GENOMIC DNA]</scope>
</reference>
<keyword evidence="1" id="KW-0067">ATP-binding</keyword>
<dbReference type="GO" id="GO:0046872">
    <property type="term" value="F:metal ion binding"/>
    <property type="evidence" value="ECO:0007669"/>
    <property type="project" value="InterPro"/>
</dbReference>
<gene>
    <name evidence="3" type="ORF">UV09_C0017G0045</name>
</gene>
<dbReference type="GO" id="GO:0005524">
    <property type="term" value="F:ATP binding"/>
    <property type="evidence" value="ECO:0007669"/>
    <property type="project" value="UniProtKB-UniRule"/>
</dbReference>
<feature type="domain" description="ATP-grasp" evidence="2">
    <location>
        <begin position="259"/>
        <end position="330"/>
    </location>
</feature>
<evidence type="ECO:0000313" key="4">
    <source>
        <dbReference type="Proteomes" id="UP000034320"/>
    </source>
</evidence>
<evidence type="ECO:0000256" key="1">
    <source>
        <dbReference type="PROSITE-ProRule" id="PRU00409"/>
    </source>
</evidence>
<comment type="caution">
    <text evidence="3">The sequence shown here is derived from an EMBL/GenBank/DDBJ whole genome shotgun (WGS) entry which is preliminary data.</text>
</comment>
<dbReference type="PROSITE" id="PS50975">
    <property type="entry name" value="ATP_GRASP"/>
    <property type="match status" value="1"/>
</dbReference>